<keyword evidence="13" id="KW-1185">Reference proteome</keyword>
<keyword evidence="9" id="KW-0539">Nucleus</keyword>
<dbReference type="STRING" id="329046.A0A1Y2D0V5"/>
<evidence type="ECO:0000256" key="11">
    <source>
        <dbReference type="SAM" id="MobiDB-lite"/>
    </source>
</evidence>
<evidence type="ECO:0000256" key="3">
    <source>
        <dbReference type="ARBA" id="ARBA00022771"/>
    </source>
</evidence>
<dbReference type="GO" id="GO:0008270">
    <property type="term" value="F:zinc ion binding"/>
    <property type="evidence" value="ECO:0007669"/>
    <property type="project" value="UniProtKB-KW"/>
</dbReference>
<reference evidence="12 13" key="1">
    <citation type="submission" date="2016-07" db="EMBL/GenBank/DDBJ databases">
        <title>Pervasive Adenine N6-methylation of Active Genes in Fungi.</title>
        <authorList>
            <consortium name="DOE Joint Genome Institute"/>
            <person name="Mondo S.J."/>
            <person name="Dannebaum R.O."/>
            <person name="Kuo R.C."/>
            <person name="Labutti K."/>
            <person name="Haridas S."/>
            <person name="Kuo A."/>
            <person name="Salamov A."/>
            <person name="Ahrendt S.R."/>
            <person name="Lipzen A."/>
            <person name="Sullivan W."/>
            <person name="Andreopoulos W.B."/>
            <person name="Clum A."/>
            <person name="Lindquist E."/>
            <person name="Daum C."/>
            <person name="Ramamoorthy G.K."/>
            <person name="Gryganskyi A."/>
            <person name="Culley D."/>
            <person name="Magnuson J.K."/>
            <person name="James T.Y."/>
            <person name="O'Malley M.A."/>
            <person name="Stajich J.E."/>
            <person name="Spatafora J.W."/>
            <person name="Visel A."/>
            <person name="Grigoriev I.V."/>
        </authorList>
    </citation>
    <scope>NUCLEOTIDE SEQUENCE [LARGE SCALE GENOMIC DNA]</scope>
    <source>
        <strain evidence="12 13">JEL800</strain>
    </source>
</reference>
<dbReference type="PANTHER" id="PTHR47674">
    <property type="entry name" value="SAGA-ASSOCIATED FACTOR 11"/>
    <property type="match status" value="1"/>
</dbReference>
<protein>
    <recommendedName>
        <fullName evidence="10">SAGA-associated factor 11</fullName>
    </recommendedName>
</protein>
<dbReference type="Proteomes" id="UP000193642">
    <property type="component" value="Unassembled WGS sequence"/>
</dbReference>
<keyword evidence="6" id="KW-0805">Transcription regulation</keyword>
<dbReference type="PANTHER" id="PTHR47674:SF3">
    <property type="entry name" value="SAGA-ASSOCIATED FACTOR 11"/>
    <property type="match status" value="1"/>
</dbReference>
<organism evidence="12 13">
    <name type="scientific">Rhizoclosmatium globosum</name>
    <dbReference type="NCBI Taxonomy" id="329046"/>
    <lineage>
        <taxon>Eukaryota</taxon>
        <taxon>Fungi</taxon>
        <taxon>Fungi incertae sedis</taxon>
        <taxon>Chytridiomycota</taxon>
        <taxon>Chytridiomycota incertae sedis</taxon>
        <taxon>Chytridiomycetes</taxon>
        <taxon>Chytridiales</taxon>
        <taxon>Chytriomycetaceae</taxon>
        <taxon>Rhizoclosmatium</taxon>
    </lineage>
</organism>
<evidence type="ECO:0000256" key="9">
    <source>
        <dbReference type="ARBA" id="ARBA00023242"/>
    </source>
</evidence>
<evidence type="ECO:0000256" key="2">
    <source>
        <dbReference type="ARBA" id="ARBA00022723"/>
    </source>
</evidence>
<evidence type="ECO:0000256" key="4">
    <source>
        <dbReference type="ARBA" id="ARBA00022833"/>
    </source>
</evidence>
<feature type="compositionally biased region" description="Polar residues" evidence="11">
    <location>
        <begin position="162"/>
        <end position="185"/>
    </location>
</feature>
<evidence type="ECO:0000256" key="8">
    <source>
        <dbReference type="ARBA" id="ARBA00023163"/>
    </source>
</evidence>
<evidence type="ECO:0000256" key="1">
    <source>
        <dbReference type="ARBA" id="ARBA00004123"/>
    </source>
</evidence>
<name>A0A1Y2D0V5_9FUNG</name>
<evidence type="ECO:0000256" key="5">
    <source>
        <dbReference type="ARBA" id="ARBA00022853"/>
    </source>
</evidence>
<dbReference type="Gene3D" id="3.30.160.60">
    <property type="entry name" value="Classic Zinc Finger"/>
    <property type="match status" value="1"/>
</dbReference>
<comment type="caution">
    <text evidence="12">The sequence shown here is derived from an EMBL/GenBank/DDBJ whole genome shotgun (WGS) entry which is preliminary data.</text>
</comment>
<dbReference type="GO" id="GO:0006325">
    <property type="term" value="P:chromatin organization"/>
    <property type="evidence" value="ECO:0007669"/>
    <property type="project" value="UniProtKB-KW"/>
</dbReference>
<comment type="subcellular location">
    <subcellularLocation>
        <location evidence="1 10">Nucleus</location>
    </subcellularLocation>
</comment>
<dbReference type="GO" id="GO:0070461">
    <property type="term" value="C:SAGA-type complex"/>
    <property type="evidence" value="ECO:0007669"/>
    <property type="project" value="UniProtKB-ARBA"/>
</dbReference>
<accession>A0A1Y2D0V5</accession>
<dbReference type="GO" id="GO:0005634">
    <property type="term" value="C:nucleus"/>
    <property type="evidence" value="ECO:0007669"/>
    <property type="project" value="UniProtKB-SubCell"/>
</dbReference>
<evidence type="ECO:0000313" key="12">
    <source>
        <dbReference type="EMBL" id="ORY52919.1"/>
    </source>
</evidence>
<dbReference type="AlphaFoldDB" id="A0A1Y2D0V5"/>
<proteinExistence type="inferred from homology"/>
<keyword evidence="2" id="KW-0479">Metal-binding</keyword>
<comment type="similarity">
    <text evidence="10">Belongs to the SGF11 family.</text>
</comment>
<dbReference type="InterPro" id="IPR013246">
    <property type="entry name" value="SAGA_su_Sgf11"/>
</dbReference>
<dbReference type="OrthoDB" id="2139257at2759"/>
<dbReference type="EMBL" id="MCGO01000002">
    <property type="protein sequence ID" value="ORY52919.1"/>
    <property type="molecule type" value="Genomic_DNA"/>
</dbReference>
<evidence type="ECO:0000256" key="10">
    <source>
        <dbReference type="RuleBase" id="RU261113"/>
    </source>
</evidence>
<keyword evidence="3" id="KW-0863">Zinc-finger</keyword>
<evidence type="ECO:0000313" key="13">
    <source>
        <dbReference type="Proteomes" id="UP000193642"/>
    </source>
</evidence>
<keyword evidence="8" id="KW-0804">Transcription</keyword>
<dbReference type="Pfam" id="PF08209">
    <property type="entry name" value="Sgf11"/>
    <property type="match status" value="1"/>
</dbReference>
<gene>
    <name evidence="12" type="ORF">BCR33DRAFT_711329</name>
</gene>
<keyword evidence="4" id="KW-0862">Zinc</keyword>
<keyword evidence="5" id="KW-0156">Chromatin regulator</keyword>
<evidence type="ECO:0000256" key="6">
    <source>
        <dbReference type="ARBA" id="ARBA00023015"/>
    </source>
</evidence>
<sequence>MDQPGLGAVGDEIFNSIMEQCIYEVAYEMHREDKLVKAPCQICLKKCRCYVVKPAVDVFGNAPSPATLEKIKCIQCGHPFSTNRYAQHLEKCLGIGGRRAATRTVNKSRLNPNPSSPTLNDSDQDDYGAKEKKKRSTQSSPLPPNATMNKSMKLDFNGIEHSASSSIHNTPTANHTYQTSRETTPNVPPLILRPTATLPVGPPQMIHPMFAGKTKPGGLMAKNLPNLPVAGKMPVNGYGKVPRVLTPTGSVMLAGIAGGRVAGGDESDYAQESDDSL</sequence>
<feature type="region of interest" description="Disordered" evidence="11">
    <location>
        <begin position="104"/>
        <end position="150"/>
    </location>
</feature>
<keyword evidence="7 10" id="KW-0010">Activator</keyword>
<feature type="region of interest" description="Disordered" evidence="11">
    <location>
        <begin position="162"/>
        <end position="188"/>
    </location>
</feature>
<evidence type="ECO:0000256" key="7">
    <source>
        <dbReference type="ARBA" id="ARBA00023159"/>
    </source>
</evidence>
<feature type="compositionally biased region" description="Polar residues" evidence="11">
    <location>
        <begin position="104"/>
        <end position="121"/>
    </location>
</feature>